<reference evidence="2 3" key="1">
    <citation type="submission" date="2021-04" db="EMBL/GenBank/DDBJ databases">
        <authorList>
            <person name="Bliznina A."/>
        </authorList>
    </citation>
    <scope>NUCLEOTIDE SEQUENCE [LARGE SCALE GENOMIC DNA]</scope>
</reference>
<name>A0ABN7SJJ1_OIKDI</name>
<evidence type="ECO:0000256" key="1">
    <source>
        <dbReference type="SAM" id="MobiDB-lite"/>
    </source>
</evidence>
<dbReference type="Proteomes" id="UP001158576">
    <property type="component" value="Chromosome XSR"/>
</dbReference>
<keyword evidence="3" id="KW-1185">Reference proteome</keyword>
<protein>
    <submittedName>
        <fullName evidence="2">Oidioi.mRNA.OKI2018_I69.XSR.g16248.t1.cds</fullName>
    </submittedName>
</protein>
<dbReference type="EMBL" id="OU015569">
    <property type="protein sequence ID" value="CAG5099098.1"/>
    <property type="molecule type" value="Genomic_DNA"/>
</dbReference>
<organism evidence="2 3">
    <name type="scientific">Oikopleura dioica</name>
    <name type="common">Tunicate</name>
    <dbReference type="NCBI Taxonomy" id="34765"/>
    <lineage>
        <taxon>Eukaryota</taxon>
        <taxon>Metazoa</taxon>
        <taxon>Chordata</taxon>
        <taxon>Tunicata</taxon>
        <taxon>Appendicularia</taxon>
        <taxon>Copelata</taxon>
        <taxon>Oikopleuridae</taxon>
        <taxon>Oikopleura</taxon>
    </lineage>
</organism>
<gene>
    <name evidence="2" type="ORF">OKIOD_LOCUS7806</name>
</gene>
<sequence>MILVGAFLSIDDGSESGGEVEEFNDAQVQDIEEELAFEADWDDDDDDGDDDDDDEGADGDEDDDDNFELKEEMQGINARQVTQGQWLFAQIVVSQIVWT</sequence>
<proteinExistence type="predicted"/>
<evidence type="ECO:0000313" key="2">
    <source>
        <dbReference type="EMBL" id="CAG5099098.1"/>
    </source>
</evidence>
<accession>A0ABN7SJJ1</accession>
<feature type="region of interest" description="Disordered" evidence="1">
    <location>
        <begin position="35"/>
        <end position="66"/>
    </location>
</feature>
<evidence type="ECO:0000313" key="3">
    <source>
        <dbReference type="Proteomes" id="UP001158576"/>
    </source>
</evidence>